<accession>A0A9P1GW36</accession>
<dbReference type="OrthoDB" id="2831072at2759"/>
<dbReference type="SUPFAM" id="SSF54637">
    <property type="entry name" value="Thioesterase/thiol ester dehydrase-isomerase"/>
    <property type="match status" value="1"/>
</dbReference>
<dbReference type="Gene3D" id="3.10.129.10">
    <property type="entry name" value="Hotdog Thioesterase"/>
    <property type="match status" value="1"/>
</dbReference>
<reference evidence="4" key="1">
    <citation type="submission" date="2022-11" db="EMBL/GenBank/DDBJ databases">
        <authorList>
            <person name="Scott C."/>
            <person name="Bruce N."/>
        </authorList>
    </citation>
    <scope>NUCLEOTIDE SEQUENCE</scope>
</reference>
<organism evidence="4 5">
    <name type="scientific">Parascedosporium putredinis</name>
    <dbReference type="NCBI Taxonomy" id="1442378"/>
    <lineage>
        <taxon>Eukaryota</taxon>
        <taxon>Fungi</taxon>
        <taxon>Dikarya</taxon>
        <taxon>Ascomycota</taxon>
        <taxon>Pezizomycotina</taxon>
        <taxon>Sordariomycetes</taxon>
        <taxon>Hypocreomycetidae</taxon>
        <taxon>Microascales</taxon>
        <taxon>Microascaceae</taxon>
        <taxon>Parascedosporium</taxon>
    </lineage>
</organism>
<dbReference type="AlphaFoldDB" id="A0A9P1GW36"/>
<dbReference type="InterPro" id="IPR029069">
    <property type="entry name" value="HotDog_dom_sf"/>
</dbReference>
<proteinExistence type="inferred from homology"/>
<gene>
    <name evidence="4" type="ORF">PPNO1_LOCUS1134</name>
</gene>
<evidence type="ECO:0000313" key="4">
    <source>
        <dbReference type="EMBL" id="CAI4211339.1"/>
    </source>
</evidence>
<evidence type="ECO:0000259" key="3">
    <source>
        <dbReference type="Pfam" id="PF03061"/>
    </source>
</evidence>
<dbReference type="EMBL" id="CALLCH030000001">
    <property type="protein sequence ID" value="CAI4211339.1"/>
    <property type="molecule type" value="Genomic_DNA"/>
</dbReference>
<evidence type="ECO:0000256" key="1">
    <source>
        <dbReference type="ARBA" id="ARBA00008324"/>
    </source>
</evidence>
<sequence length="122" mass="13269">MAKKNYYENMTQDTKAWVEGLFSSDPEGRIKAWISPHVDPSSPIANVRTSHLSLLGVSRTLNVTYLRPVPVGSTVRVVCEIVHVGRRMATIKATMTRESDGAVLAICEHGKVSTDADASSKA</sequence>
<comment type="similarity">
    <text evidence="1">Belongs to the thioesterase PaaI family.</text>
</comment>
<dbReference type="PANTHER" id="PTHR21660:SF1">
    <property type="entry name" value="ACYL-COENZYME A THIOESTERASE 13"/>
    <property type="match status" value="1"/>
</dbReference>
<evidence type="ECO:0000256" key="2">
    <source>
        <dbReference type="ARBA" id="ARBA00022801"/>
    </source>
</evidence>
<evidence type="ECO:0000313" key="5">
    <source>
        <dbReference type="Proteomes" id="UP000838763"/>
    </source>
</evidence>
<dbReference type="GO" id="GO:0047617">
    <property type="term" value="F:fatty acyl-CoA hydrolase activity"/>
    <property type="evidence" value="ECO:0007669"/>
    <property type="project" value="InterPro"/>
</dbReference>
<name>A0A9P1GW36_9PEZI</name>
<feature type="domain" description="Thioesterase" evidence="3">
    <location>
        <begin position="51"/>
        <end position="101"/>
    </location>
</feature>
<dbReference type="CDD" id="cd03443">
    <property type="entry name" value="PaaI_thioesterase"/>
    <property type="match status" value="1"/>
</dbReference>
<comment type="caution">
    <text evidence="4">The sequence shown here is derived from an EMBL/GenBank/DDBJ whole genome shotgun (WGS) entry which is preliminary data.</text>
</comment>
<dbReference type="Pfam" id="PF03061">
    <property type="entry name" value="4HBT"/>
    <property type="match status" value="1"/>
</dbReference>
<keyword evidence="5" id="KW-1185">Reference proteome</keyword>
<keyword evidence="2" id="KW-0378">Hydrolase</keyword>
<dbReference type="InterPro" id="IPR006683">
    <property type="entry name" value="Thioestr_dom"/>
</dbReference>
<dbReference type="InterPro" id="IPR039298">
    <property type="entry name" value="ACOT13"/>
</dbReference>
<dbReference type="Proteomes" id="UP000838763">
    <property type="component" value="Unassembled WGS sequence"/>
</dbReference>
<dbReference type="PANTHER" id="PTHR21660">
    <property type="entry name" value="THIOESTERASE SUPERFAMILY MEMBER-RELATED"/>
    <property type="match status" value="1"/>
</dbReference>
<protein>
    <recommendedName>
        <fullName evidence="3">Thioesterase domain-containing protein</fullName>
    </recommendedName>
</protein>